<keyword evidence="2" id="KW-1185">Reference proteome</keyword>
<evidence type="ECO:0000313" key="1">
    <source>
        <dbReference type="EMBL" id="OGX85274.1"/>
    </source>
</evidence>
<evidence type="ECO:0000313" key="2">
    <source>
        <dbReference type="Proteomes" id="UP000177791"/>
    </source>
</evidence>
<dbReference type="RefSeq" id="WP_070734363.1">
    <property type="nucleotide sequence ID" value="NZ_MDZC01000061.1"/>
</dbReference>
<reference evidence="1 2" key="1">
    <citation type="submission" date="2016-08" db="EMBL/GenBank/DDBJ databases">
        <title>Hymenobacter coccineus sp. nov., Hymenobacter lapidarius sp. nov. and Hymenobacter glacialis sp. nov., isolated from Antarctic soil.</title>
        <authorList>
            <person name="Sedlacek I."/>
            <person name="Kralova S."/>
            <person name="Kyrova K."/>
            <person name="Maslanova I."/>
            <person name="Stankova E."/>
            <person name="Vrbovska V."/>
            <person name="Nemec M."/>
            <person name="Bartak M."/>
            <person name="Svec P."/>
            <person name="Busse H.-J."/>
            <person name="Pantucek R."/>
        </authorList>
    </citation>
    <scope>NUCLEOTIDE SEQUENCE [LARGE SCALE GENOMIC DNA]</scope>
    <source>
        <strain evidence="1 2">CCM 8648</strain>
    </source>
</reference>
<dbReference type="Proteomes" id="UP000177791">
    <property type="component" value="Unassembled WGS sequence"/>
</dbReference>
<gene>
    <name evidence="1" type="ORF">BEN48_14815</name>
</gene>
<accession>A0A1G1T352</accession>
<comment type="caution">
    <text evidence="1">The sequence shown here is derived from an EMBL/GenBank/DDBJ whole genome shotgun (WGS) entry which is preliminary data.</text>
</comment>
<dbReference type="EMBL" id="MDZC01000061">
    <property type="protein sequence ID" value="OGX85274.1"/>
    <property type="molecule type" value="Genomic_DNA"/>
</dbReference>
<dbReference type="STRING" id="1908236.BEN48_14815"/>
<name>A0A1G1T352_9BACT</name>
<protein>
    <submittedName>
        <fullName evidence="1">Uncharacterized protein</fullName>
    </submittedName>
</protein>
<organism evidence="1 2">
    <name type="scientific">Hymenobacter glacialis</name>
    <dbReference type="NCBI Taxonomy" id="1908236"/>
    <lineage>
        <taxon>Bacteria</taxon>
        <taxon>Pseudomonadati</taxon>
        <taxon>Bacteroidota</taxon>
        <taxon>Cytophagia</taxon>
        <taxon>Cytophagales</taxon>
        <taxon>Hymenobacteraceae</taxon>
        <taxon>Hymenobacter</taxon>
    </lineage>
</organism>
<sequence length="83" mass="8758">MKLQHLVITAVLGLNATSSFGQVVQLADAEIDNAGPSKLIFATLTNGRCEEADQLADKDIADGMPFLCLFGSIAPTAMMPSDF</sequence>
<dbReference type="AlphaFoldDB" id="A0A1G1T352"/>
<proteinExistence type="predicted"/>
<dbReference type="OrthoDB" id="886739at2"/>